<keyword evidence="12" id="KW-1185">Reference proteome</keyword>
<gene>
    <name evidence="11" type="ORF">DAPK24_001830</name>
</gene>
<protein>
    <recommendedName>
        <fullName evidence="2">RNA helicase</fullName>
        <ecNumber evidence="2">3.6.4.13</ecNumber>
    </recommendedName>
</protein>
<evidence type="ECO:0000259" key="10">
    <source>
        <dbReference type="PROSITE" id="PS51194"/>
    </source>
</evidence>
<dbReference type="InterPro" id="IPR048333">
    <property type="entry name" value="HA2_WH"/>
</dbReference>
<evidence type="ECO:0000256" key="3">
    <source>
        <dbReference type="ARBA" id="ARBA00022741"/>
    </source>
</evidence>
<dbReference type="InterPro" id="IPR011545">
    <property type="entry name" value="DEAD/DEAH_box_helicase_dom"/>
</dbReference>
<evidence type="ECO:0000256" key="5">
    <source>
        <dbReference type="ARBA" id="ARBA00022806"/>
    </source>
</evidence>
<feature type="compositionally biased region" description="Polar residues" evidence="8">
    <location>
        <begin position="19"/>
        <end position="34"/>
    </location>
</feature>
<dbReference type="InterPro" id="IPR014001">
    <property type="entry name" value="Helicase_ATP-bd"/>
</dbReference>
<dbReference type="InterPro" id="IPR007502">
    <property type="entry name" value="Helicase-assoc_dom"/>
</dbReference>
<dbReference type="InterPro" id="IPR001650">
    <property type="entry name" value="Helicase_C-like"/>
</dbReference>
<dbReference type="SMART" id="SM00490">
    <property type="entry name" value="HELICc"/>
    <property type="match status" value="1"/>
</dbReference>
<keyword evidence="3" id="KW-0547">Nucleotide-binding</keyword>
<reference evidence="11 12" key="1">
    <citation type="journal article" date="2023" name="Elife">
        <title>Identification of key yeast species and microbe-microbe interactions impacting larval growth of Drosophila in the wild.</title>
        <authorList>
            <person name="Mure A."/>
            <person name="Sugiura Y."/>
            <person name="Maeda R."/>
            <person name="Honda K."/>
            <person name="Sakurai N."/>
            <person name="Takahashi Y."/>
            <person name="Watada M."/>
            <person name="Katoh T."/>
            <person name="Gotoh A."/>
            <person name="Gotoh Y."/>
            <person name="Taniguchi I."/>
            <person name="Nakamura K."/>
            <person name="Hayashi T."/>
            <person name="Katayama T."/>
            <person name="Uemura T."/>
            <person name="Hattori Y."/>
        </authorList>
    </citation>
    <scope>NUCLEOTIDE SEQUENCE [LARGE SCALE GENOMIC DNA]</scope>
    <source>
        <strain evidence="11 12">PK-24</strain>
    </source>
</reference>
<dbReference type="GO" id="GO:0003725">
    <property type="term" value="F:double-stranded RNA binding"/>
    <property type="evidence" value="ECO:0007669"/>
    <property type="project" value="TreeGrafter"/>
</dbReference>
<dbReference type="PROSITE" id="PS00690">
    <property type="entry name" value="DEAH_ATP_HELICASE"/>
    <property type="match status" value="1"/>
</dbReference>
<dbReference type="CDD" id="cd17917">
    <property type="entry name" value="DEXHc_RHA-like"/>
    <property type="match status" value="1"/>
</dbReference>
<accession>A0AAV5QWK1</accession>
<dbReference type="GO" id="GO:1990904">
    <property type="term" value="C:ribonucleoprotein complex"/>
    <property type="evidence" value="ECO:0007669"/>
    <property type="project" value="UniProtKB-ARBA"/>
</dbReference>
<dbReference type="CDD" id="cd18791">
    <property type="entry name" value="SF2_C_RHA"/>
    <property type="match status" value="1"/>
</dbReference>
<dbReference type="FunFam" id="3.40.50.300:FF:000578">
    <property type="entry name" value="probable ATP-dependent RNA helicase DHX35"/>
    <property type="match status" value="1"/>
</dbReference>
<dbReference type="InterPro" id="IPR002464">
    <property type="entry name" value="DNA/RNA_helicase_DEAH_CS"/>
</dbReference>
<dbReference type="PANTHER" id="PTHR18934">
    <property type="entry name" value="ATP-DEPENDENT RNA HELICASE"/>
    <property type="match status" value="1"/>
</dbReference>
<dbReference type="SUPFAM" id="SSF52540">
    <property type="entry name" value="P-loop containing nucleoside triphosphate hydrolases"/>
    <property type="match status" value="1"/>
</dbReference>
<dbReference type="GO" id="GO:0003724">
    <property type="term" value="F:RNA helicase activity"/>
    <property type="evidence" value="ECO:0007669"/>
    <property type="project" value="UniProtKB-EC"/>
</dbReference>
<dbReference type="GO" id="GO:0045943">
    <property type="term" value="P:positive regulation of transcription by RNA polymerase I"/>
    <property type="evidence" value="ECO:0007669"/>
    <property type="project" value="TreeGrafter"/>
</dbReference>
<dbReference type="Gene3D" id="1.20.120.1080">
    <property type="match status" value="1"/>
</dbReference>
<comment type="similarity">
    <text evidence="1">Belongs to the DEAD box helicase family. DEAH subfamily.</text>
</comment>
<feature type="domain" description="Helicase ATP-binding" evidence="9">
    <location>
        <begin position="137"/>
        <end position="306"/>
    </location>
</feature>
<keyword evidence="6" id="KW-0067">ATP-binding</keyword>
<evidence type="ECO:0000256" key="4">
    <source>
        <dbReference type="ARBA" id="ARBA00022801"/>
    </source>
</evidence>
<evidence type="ECO:0000256" key="6">
    <source>
        <dbReference type="ARBA" id="ARBA00022840"/>
    </source>
</evidence>
<dbReference type="EMBL" id="BTGB01000001">
    <property type="protein sequence ID" value="GMM43608.1"/>
    <property type="molecule type" value="Genomic_DNA"/>
</dbReference>
<dbReference type="Pfam" id="PF00271">
    <property type="entry name" value="Helicase_C"/>
    <property type="match status" value="1"/>
</dbReference>
<dbReference type="PROSITE" id="PS51194">
    <property type="entry name" value="HELICASE_CTER"/>
    <property type="match status" value="1"/>
</dbReference>
<feature type="region of interest" description="Disordered" evidence="8">
    <location>
        <begin position="1"/>
        <end position="75"/>
    </location>
</feature>
<dbReference type="EC" id="3.6.4.13" evidence="2"/>
<proteinExistence type="inferred from homology"/>
<dbReference type="InterPro" id="IPR011709">
    <property type="entry name" value="DEAD-box_helicase_OB_fold"/>
</dbReference>
<dbReference type="PROSITE" id="PS51192">
    <property type="entry name" value="HELICASE_ATP_BIND_1"/>
    <property type="match status" value="1"/>
</dbReference>
<dbReference type="SMART" id="SM00487">
    <property type="entry name" value="DEXDc"/>
    <property type="match status" value="1"/>
</dbReference>
<comment type="caution">
    <text evidence="11">The sequence shown here is derived from an EMBL/GenBank/DDBJ whole genome shotgun (WGS) entry which is preliminary data.</text>
</comment>
<evidence type="ECO:0000256" key="1">
    <source>
        <dbReference type="ARBA" id="ARBA00008792"/>
    </source>
</evidence>
<evidence type="ECO:0000256" key="7">
    <source>
        <dbReference type="ARBA" id="ARBA00047984"/>
    </source>
</evidence>
<dbReference type="FunFam" id="3.40.50.300:FF:000145">
    <property type="entry name" value="probable ATP-dependent RNA helicase DHX40"/>
    <property type="match status" value="1"/>
</dbReference>
<dbReference type="Gene3D" id="3.40.50.300">
    <property type="entry name" value="P-loop containing nucleotide triphosphate hydrolases"/>
    <property type="match status" value="2"/>
</dbReference>
<comment type="catalytic activity">
    <reaction evidence="7">
        <text>ATP + H2O = ADP + phosphate + H(+)</text>
        <dbReference type="Rhea" id="RHEA:13065"/>
        <dbReference type="ChEBI" id="CHEBI:15377"/>
        <dbReference type="ChEBI" id="CHEBI:15378"/>
        <dbReference type="ChEBI" id="CHEBI:30616"/>
        <dbReference type="ChEBI" id="CHEBI:43474"/>
        <dbReference type="ChEBI" id="CHEBI:456216"/>
        <dbReference type="EC" id="3.6.4.13"/>
    </reaction>
</comment>
<dbReference type="Pfam" id="PF04408">
    <property type="entry name" value="WHD_HA2"/>
    <property type="match status" value="1"/>
</dbReference>
<evidence type="ECO:0000313" key="11">
    <source>
        <dbReference type="EMBL" id="GMM43608.1"/>
    </source>
</evidence>
<evidence type="ECO:0000256" key="2">
    <source>
        <dbReference type="ARBA" id="ARBA00012552"/>
    </source>
</evidence>
<dbReference type="Proteomes" id="UP001378960">
    <property type="component" value="Unassembled WGS sequence"/>
</dbReference>
<evidence type="ECO:0000259" key="9">
    <source>
        <dbReference type="PROSITE" id="PS51192"/>
    </source>
</evidence>
<keyword evidence="5 11" id="KW-0347">Helicase</keyword>
<dbReference type="GO" id="GO:0016787">
    <property type="term" value="F:hydrolase activity"/>
    <property type="evidence" value="ECO:0007669"/>
    <property type="project" value="UniProtKB-KW"/>
</dbReference>
<dbReference type="AlphaFoldDB" id="A0AAV5QWK1"/>
<keyword evidence="4" id="KW-0378">Hydrolase</keyword>
<dbReference type="SMART" id="SM00847">
    <property type="entry name" value="HA2"/>
    <property type="match status" value="1"/>
</dbReference>
<evidence type="ECO:0000313" key="12">
    <source>
        <dbReference type="Proteomes" id="UP001378960"/>
    </source>
</evidence>
<feature type="domain" description="Helicase C-terminal" evidence="10">
    <location>
        <begin position="320"/>
        <end position="503"/>
    </location>
</feature>
<dbReference type="GO" id="GO:0005730">
    <property type="term" value="C:nucleolus"/>
    <property type="evidence" value="ECO:0007669"/>
    <property type="project" value="TreeGrafter"/>
</dbReference>
<dbReference type="InterPro" id="IPR027417">
    <property type="entry name" value="P-loop_NTPase"/>
</dbReference>
<name>A0AAV5QWK1_PICKL</name>
<dbReference type="Pfam" id="PF21010">
    <property type="entry name" value="HA2_C"/>
    <property type="match status" value="1"/>
</dbReference>
<evidence type="ECO:0000256" key="8">
    <source>
        <dbReference type="SAM" id="MobiDB-lite"/>
    </source>
</evidence>
<dbReference type="Pfam" id="PF00270">
    <property type="entry name" value="DEAD"/>
    <property type="match status" value="1"/>
</dbReference>
<feature type="compositionally biased region" description="Polar residues" evidence="8">
    <location>
        <begin position="58"/>
        <end position="73"/>
    </location>
</feature>
<organism evidence="11 12">
    <name type="scientific">Pichia kluyveri</name>
    <name type="common">Yeast</name>
    <dbReference type="NCBI Taxonomy" id="36015"/>
    <lineage>
        <taxon>Eukaryota</taxon>
        <taxon>Fungi</taxon>
        <taxon>Dikarya</taxon>
        <taxon>Ascomycota</taxon>
        <taxon>Saccharomycotina</taxon>
        <taxon>Pichiomycetes</taxon>
        <taxon>Pichiales</taxon>
        <taxon>Pichiaceae</taxon>
        <taxon>Pichia</taxon>
    </lineage>
</organism>
<sequence>MGRRQKQNKKIVFSDTEYETPSNVNENIDNNSVKNNEINNDYNDNSERPSKRSKKYNDNNTGSTENKVTTENGYKTVYFDDKSTENDDEYTKENPDSDDEFFQQDYNMTRSDLKNKAAELYEIRKTLPVFKVKDDIIPQIMKEPVTILIGETGSGKSTQIPHFLMDKVKKNIAVTQPRRVAAMNLAMRVAEEYGCHVGEEVGYSVRFNNVTSSRTKLKYITDGMLLREMMVDPKLSKYSTIVVDEAHERTILTDLLIGFLKGLLIERNQGVAAGAEPNFKVIIMSATLDAEKFSSFFDNAPILFVEGKMYPVERFYMNKAADDIIDTLVKSVIQVNQGEQSGDILCFLPGQEDIDKAVEILTNISPELPKEAPMIVPLPLYAALPPQQQMKIFAPLKSRQRKVIISTNIAETSVTVPGIKYVIDSGLRKVKVWRHQLGLSTLLTVPISKASATQRSGRAGRESSGKCFRLYKETDYLKLTDITEPEILRSEIISPVLMLKKLGVDDILGWYWLENPGKESLVSSLQQLYSLGALNNSGKITSLGEKIVTLPVAPHLAAVLIKAQENNVLNDVIDIVSCLSVDNLLMNPPSEKRDEINHLRSDSCPLGTNHGDLIMLKELYDIFNTFKENDERKKWCKDISVSYKGFKNVSRIRKQIKEYMHSLGSEYDDDDIENENDFRDDNNTNMGRTITNSIIDVDSILKSFLYGFIANSAIGMPDRSYRTVTNGNLISVHPSSLLFGKKKDAIMYIEFVYTVKGYARNVSAIKLEWLQEIAPQFQSSKTNVSKA</sequence>
<dbReference type="GO" id="GO:0005524">
    <property type="term" value="F:ATP binding"/>
    <property type="evidence" value="ECO:0007669"/>
    <property type="project" value="UniProtKB-KW"/>
</dbReference>
<dbReference type="PANTHER" id="PTHR18934:SF118">
    <property type="entry name" value="ATP-DEPENDENT RNA HELICASE DHX33"/>
    <property type="match status" value="1"/>
</dbReference>
<dbReference type="Pfam" id="PF07717">
    <property type="entry name" value="OB_NTP_bind"/>
    <property type="match status" value="1"/>
</dbReference>